<feature type="compositionally biased region" description="Basic and acidic residues" evidence="1">
    <location>
        <begin position="1364"/>
        <end position="1391"/>
    </location>
</feature>
<feature type="compositionally biased region" description="Basic and acidic residues" evidence="1">
    <location>
        <begin position="1848"/>
        <end position="1889"/>
    </location>
</feature>
<protein>
    <submittedName>
        <fullName evidence="2">Uncharacterized protein</fullName>
    </submittedName>
</protein>
<evidence type="ECO:0000256" key="1">
    <source>
        <dbReference type="SAM" id="MobiDB-lite"/>
    </source>
</evidence>
<feature type="region of interest" description="Disordered" evidence="1">
    <location>
        <begin position="1596"/>
        <end position="1643"/>
    </location>
</feature>
<keyword evidence="3" id="KW-1185">Reference proteome</keyword>
<feature type="compositionally biased region" description="Low complexity" evidence="1">
    <location>
        <begin position="1610"/>
        <end position="1623"/>
    </location>
</feature>
<feature type="compositionally biased region" description="Basic and acidic residues" evidence="1">
    <location>
        <begin position="766"/>
        <end position="777"/>
    </location>
</feature>
<feature type="region of interest" description="Disordered" evidence="1">
    <location>
        <begin position="1"/>
        <end position="117"/>
    </location>
</feature>
<feature type="compositionally biased region" description="Polar residues" evidence="1">
    <location>
        <begin position="582"/>
        <end position="591"/>
    </location>
</feature>
<feature type="compositionally biased region" description="Polar residues" evidence="1">
    <location>
        <begin position="2007"/>
        <end position="2021"/>
    </location>
</feature>
<feature type="region of interest" description="Disordered" evidence="1">
    <location>
        <begin position="957"/>
        <end position="1278"/>
    </location>
</feature>
<organism evidence="2 3">
    <name type="scientific">Elysia marginata</name>
    <dbReference type="NCBI Taxonomy" id="1093978"/>
    <lineage>
        <taxon>Eukaryota</taxon>
        <taxon>Metazoa</taxon>
        <taxon>Spiralia</taxon>
        <taxon>Lophotrochozoa</taxon>
        <taxon>Mollusca</taxon>
        <taxon>Gastropoda</taxon>
        <taxon>Heterobranchia</taxon>
        <taxon>Euthyneura</taxon>
        <taxon>Panpulmonata</taxon>
        <taxon>Sacoglossa</taxon>
        <taxon>Placobranchoidea</taxon>
        <taxon>Plakobranchidae</taxon>
        <taxon>Elysia</taxon>
    </lineage>
</organism>
<feature type="region of interest" description="Disordered" evidence="1">
    <location>
        <begin position="2534"/>
        <end position="2558"/>
    </location>
</feature>
<comment type="caution">
    <text evidence="2">The sequence shown here is derived from an EMBL/GenBank/DDBJ whole genome shotgun (WGS) entry which is preliminary data.</text>
</comment>
<sequence length="2608" mass="283916">MAKQTGDNERGQAALSSILGSSVDSPGKGHLPIDTGQGSGTAGRRGDGTKQQTYYCSPPYFSSSSSASSSSSSSPVVSPGESRGATASEYPEYRGRAKSGSTGTPLTPQEFELLSDSNPFKQDIAEKYGIAYPGITTRAHSSEFIGQAERQTESDVAEFGGAGRKKRSASVNDSVDSFTLDISTWRASSEKISRMCRGLNAFLLKNQESIEQSIASLDDTDVVIPTSEGAGVFSAPKKYDVVYVGKQNSCEEINSPVHDISPERLLDAELTEIQFEGKRGSLYSSDSRESLNSNVTSDLQPSNQSAVSMLSRPKQVLEQSKSDPYSAIKSEDTQRKKTGTKKVFSSAQSGRTDSEDDQLSFEPLSTRSFEESSLVSQGSWPALAKESELNKDKCRPNQPSGSTTFTSALTNRNADLLSFDDDEGSQVPASQGRGKQHSVNTKLASTSLSSPHSKEPTQVKVKTITNVNTSARPIDSVRNNQDQNTNDNRKSSVKRGGEISPPHEILATFDPYASVEKPDKKSLDEVGSDTQSGPTQDRGEKFSSSFYSVFSTTVSSLEDIDTQPGQTRVEKTDTSPEHHSCTWGTGDTTPSADSVFSAFSTGYERSISEGSQGYKESLNYSPGDLVSQKRPKASEDSGESSKESVSRDSMRVNLSQDSSVTDLQEEPHLLSHLQINGLPENGEDTVRPPVNTLPRVEIGLPQRHLDLASMLLPMAESASTDSMFVHVSTDSLHSATSGKSGEGHEPEIPEQRKLSDKSSRAQLSIDLRRKNLMEQSRRRSLPSSQFKNVDQGKPKSPVLYASQSLDSTDTPEHPLQRRSSVPASRPRPSAARTLQRIGSTSAPKLQYRESESEIAEVAAENTQGGVSKMADPAPDVSKLQPTSPPQAVSPSTARPRPSSKRGSVSGEKGAPVSINLGQVASILAGTTVSSTQPTTTKVKTQKLQRTKIQFTIAAKAPVPTAAEKESAAVPEQDLGSGTSSFSSIDRQRPPSLPHQPNADGTGFLQERKDEMSSVNTVQPPDLVPYEETFNSPMRSLPEMPQPALEETLSLNESKIKPASTNDLSESSTISIIEREQGEGGSDIKLTNSIVDETKAKPKTDIPNPGSSSSLGKPVTKQAEVGDSSSRNSIVKSNSGSDSDGGDIDTIVQEFKEDISEEDDIDDVVKEFIDEHPEAAVASPRPEPEISRQHSVGFNKLGRVLNKMQSVTKYMSKKKTIDEAPKSPPAKKKLGRRSRTTSQNDNEDVTPEPSTASVQHHQKEDENQTSEETAEKKDEADPFELLTKAAEVFKAQTVNKKRSPRHRAARVWRSMTVDHDVADLENNDDCDLVTRAAVLFKGFKGKRAMRDEGATSSGVKDTPGSSQDGEVKKEPRAEHSKEEERFEENQEVDKPTGLDTLPTLRESSNVQEEEKEQVSVSYANDASLPSIASVPVSPQEGLSNAKPSTSEDKPTDASIDTDTNTEMEESVSKMDDSGFESCIRYAAENSVRSDDDDDDTDGPGKVNSLLDSAREHAVFSVVDVTTPEITTYENVTCKLGPSIQDYVEKCMLTSADKTVVYDRSRQDIITGDGIILNEVEWPQTESNKCVDIRKISEAEGGKVMEHQMRDSKMITSSTTDDQSAATDSGLEMELKPEQAKPKDSRPVSQTCDLILSTGYDDSKNATKLQASESSERVDAATASADAREKTNGKLEELTKEILAVEAARYDAAPNKPERNKLNIQPPEYQRMSSESSENPDSNSLTVNLPDSPENGMSLAGDNPFSLCCGANFKINLNCTAMMKKPERRPSKVVIENKRCAMTEEEKLFPLKVSSSFRDNFDKDDPPESEKTEKQKDDTGATGVSKTTSNTLKVNEHERNRDFAGSREELTDPRKGSHSKNPENESNKENKDGELGNKSQKRRSLVEDLDKDKVALDNYDTVLNELSQKQEENVTGVSSVEKAKDTCTDEALERREKARSKRYGRVISESELDGGLLPTVTDEMSKSQQHTGFNTVTVEVPVPKPQKEEDQRQGNANEDVNAENTVTYPPESNAITSEPMVQACLAIQQSTDVYDNIKMGDIESRPRDEPPPPLPERDPRRCRSHSTGGKPQNMHRYHTPAGSMSSVVSDEGGRQGIRADVYLKARRAYIVQPQGKTKWVSSTPHLPTIERGGDIRIVPAQNTRHSSFPHLHANSDLDVSATPGHPDNYNYKTHHRVHSDGSASSFGSNSVCWGNYARVADLQLQERAPSCDDSESSTSGLFIPGGGGGIPAGCGRASTLSDVSDGYIFGDYSTVKDDIQSEENRGVIRPLDNQNQQADYSFRFRHFPAENPHVHYENIEDLVVTTQPMGGPRQWASGPDIYCDNNYAVIGQPQQFRPGYRVQAQPTSGPAVSMSSIGVQMSGSPSLARQGRPLRVSNCASQTSLDSLIGLVSHDASDILEGLPVYEYTLGAGIESEDEHSEGHSFSAAASTQCPDLGQPDVTQQTASLDRQQLRYKKKKSWEVTTSTNNTGNIRQASGHHESGNTRARSVNPESKRKETRVTFSRDAVLTEVIDELRKSEVDHENQQQHQDQQDNAGVVSSGRGLRGIASSTLTSIGGGVKEFARIINSPFHCCRSGRAEPKERPKVGGPVVF</sequence>
<feature type="region of interest" description="Disordered" evidence="1">
    <location>
        <begin position="1707"/>
        <end position="1752"/>
    </location>
</feature>
<feature type="compositionally biased region" description="Polar residues" evidence="1">
    <location>
        <begin position="975"/>
        <end position="984"/>
    </location>
</feature>
<feature type="region of interest" description="Disordered" evidence="1">
    <location>
        <begin position="1921"/>
        <end position="1943"/>
    </location>
</feature>
<feature type="compositionally biased region" description="Polar residues" evidence="1">
    <location>
        <begin position="729"/>
        <end position="739"/>
    </location>
</feature>
<feature type="compositionally biased region" description="Basic and acidic residues" evidence="1">
    <location>
        <begin position="568"/>
        <end position="580"/>
    </location>
</feature>
<feature type="compositionally biased region" description="Polar residues" evidence="1">
    <location>
        <begin position="282"/>
        <end position="308"/>
    </location>
</feature>
<feature type="compositionally biased region" description="Basic and acidic residues" evidence="1">
    <location>
        <begin position="1596"/>
        <end position="1607"/>
    </location>
</feature>
<reference evidence="2 3" key="1">
    <citation type="journal article" date="2021" name="Elife">
        <title>Chloroplast acquisition without the gene transfer in kleptoplastic sea slugs, Plakobranchus ocellatus.</title>
        <authorList>
            <person name="Maeda T."/>
            <person name="Takahashi S."/>
            <person name="Yoshida T."/>
            <person name="Shimamura S."/>
            <person name="Takaki Y."/>
            <person name="Nagai Y."/>
            <person name="Toyoda A."/>
            <person name="Suzuki Y."/>
            <person name="Arimoto A."/>
            <person name="Ishii H."/>
            <person name="Satoh N."/>
            <person name="Nishiyama T."/>
            <person name="Hasebe M."/>
            <person name="Maruyama T."/>
            <person name="Minagawa J."/>
            <person name="Obokata J."/>
            <person name="Shigenobu S."/>
        </authorList>
    </citation>
    <scope>NUCLEOTIDE SEQUENCE [LARGE SCALE GENOMIC DNA]</scope>
</reference>
<feature type="compositionally biased region" description="Low complexity" evidence="1">
    <location>
        <begin position="57"/>
        <end position="79"/>
    </location>
</feature>
<feature type="compositionally biased region" description="Polar residues" evidence="1">
    <location>
        <begin position="1349"/>
        <end position="1363"/>
    </location>
</feature>
<feature type="region of interest" description="Disordered" evidence="1">
    <location>
        <begin position="2430"/>
        <end position="2515"/>
    </location>
</feature>
<feature type="compositionally biased region" description="Basic and acidic residues" evidence="1">
    <location>
        <begin position="1"/>
        <end position="10"/>
    </location>
</feature>
<feature type="compositionally biased region" description="Low complexity" evidence="1">
    <location>
        <begin position="1123"/>
        <end position="1137"/>
    </location>
</feature>
<feature type="compositionally biased region" description="Polar residues" evidence="1">
    <location>
        <begin position="14"/>
        <end position="24"/>
    </location>
</feature>
<feature type="compositionally biased region" description="Polar residues" evidence="1">
    <location>
        <begin position="879"/>
        <end position="892"/>
    </location>
</feature>
<feature type="compositionally biased region" description="Polar residues" evidence="1">
    <location>
        <begin position="2477"/>
        <end position="2490"/>
    </location>
</feature>
<feature type="region of interest" description="Disordered" evidence="1">
    <location>
        <begin position="555"/>
        <end position="591"/>
    </location>
</feature>
<feature type="region of interest" description="Disordered" evidence="1">
    <location>
        <begin position="2055"/>
        <end position="2106"/>
    </location>
</feature>
<feature type="region of interest" description="Disordered" evidence="1">
    <location>
        <begin position="2354"/>
        <end position="2384"/>
    </location>
</feature>
<feature type="compositionally biased region" description="Basic and acidic residues" evidence="1">
    <location>
        <begin position="632"/>
        <end position="650"/>
    </location>
</feature>
<feature type="compositionally biased region" description="Basic and acidic residues" evidence="1">
    <location>
        <begin position="1813"/>
        <end position="1833"/>
    </location>
</feature>
<feature type="region of interest" description="Disordered" evidence="1">
    <location>
        <begin position="1810"/>
        <end position="1909"/>
    </location>
</feature>
<feature type="compositionally biased region" description="Basic and acidic residues" evidence="1">
    <location>
        <begin position="1162"/>
        <end position="1173"/>
    </location>
</feature>
<feature type="compositionally biased region" description="Polar residues" evidence="1">
    <location>
        <begin position="2455"/>
        <end position="2465"/>
    </location>
</feature>
<feature type="region of interest" description="Disordered" evidence="1">
    <location>
        <begin position="387"/>
        <end position="543"/>
    </location>
</feature>
<evidence type="ECO:0000313" key="3">
    <source>
        <dbReference type="Proteomes" id="UP000762676"/>
    </source>
</evidence>
<feature type="region of interest" description="Disordered" evidence="1">
    <location>
        <begin position="729"/>
        <end position="912"/>
    </location>
</feature>
<feature type="compositionally biased region" description="Low complexity" evidence="1">
    <location>
        <begin position="817"/>
        <end position="832"/>
    </location>
</feature>
<feature type="region of interest" description="Disordered" evidence="1">
    <location>
        <begin position="281"/>
        <end position="361"/>
    </location>
</feature>
<accession>A0AAV4EMH1</accession>
<feature type="compositionally biased region" description="Polar residues" evidence="1">
    <location>
        <begin position="1048"/>
        <end position="1063"/>
    </location>
</feature>
<feature type="compositionally biased region" description="Basic and acidic residues" evidence="1">
    <location>
        <begin position="1898"/>
        <end position="1909"/>
    </location>
</feature>
<name>A0AAV4EMH1_9GAST</name>
<feature type="compositionally biased region" description="Polar residues" evidence="1">
    <location>
        <begin position="652"/>
        <end position="662"/>
    </location>
</feature>
<dbReference type="EMBL" id="BMAT01000235">
    <property type="protein sequence ID" value="GFR62233.1"/>
    <property type="molecule type" value="Genomic_DNA"/>
</dbReference>
<gene>
    <name evidence="2" type="ORF">ElyMa_000125300</name>
</gene>
<evidence type="ECO:0000313" key="2">
    <source>
        <dbReference type="EMBL" id="GFR62233.1"/>
    </source>
</evidence>
<feature type="compositionally biased region" description="Basic and acidic residues" evidence="1">
    <location>
        <begin position="1627"/>
        <end position="1640"/>
    </location>
</feature>
<feature type="compositionally biased region" description="Basic and acidic residues" evidence="1">
    <location>
        <begin position="2055"/>
        <end position="2075"/>
    </location>
</feature>
<dbReference type="Proteomes" id="UP000762676">
    <property type="component" value="Unassembled WGS sequence"/>
</dbReference>
<feature type="compositionally biased region" description="Low complexity" evidence="1">
    <location>
        <begin position="1727"/>
        <end position="1738"/>
    </location>
</feature>
<feature type="compositionally biased region" description="Basic residues" evidence="1">
    <location>
        <begin position="1224"/>
        <end position="1234"/>
    </location>
</feature>
<feature type="region of interest" description="Disordered" evidence="1">
    <location>
        <begin position="1996"/>
        <end position="2029"/>
    </location>
</feature>
<proteinExistence type="predicted"/>
<feature type="region of interest" description="Disordered" evidence="1">
    <location>
        <begin position="610"/>
        <end position="662"/>
    </location>
</feature>
<feature type="compositionally biased region" description="Polar residues" evidence="1">
    <location>
        <begin position="2358"/>
        <end position="2381"/>
    </location>
</feature>
<feature type="compositionally biased region" description="Polar residues" evidence="1">
    <location>
        <begin position="1836"/>
        <end position="1847"/>
    </location>
</feature>
<feature type="region of interest" description="Disordered" evidence="1">
    <location>
        <begin position="1659"/>
        <end position="1687"/>
    </location>
</feature>
<feature type="region of interest" description="Disordered" evidence="1">
    <location>
        <begin position="1338"/>
        <end position="1473"/>
    </location>
</feature>
<feature type="compositionally biased region" description="Polar residues" evidence="1">
    <location>
        <begin position="397"/>
        <end position="413"/>
    </location>
</feature>
<feature type="compositionally biased region" description="Polar residues" evidence="1">
    <location>
        <begin position="437"/>
        <end position="451"/>
    </location>
</feature>
<feature type="compositionally biased region" description="Basic and acidic residues" evidence="1">
    <location>
        <begin position="741"/>
        <end position="759"/>
    </location>
</feature>